<feature type="transmembrane region" description="Helical" evidence="1">
    <location>
        <begin position="152"/>
        <end position="176"/>
    </location>
</feature>
<dbReference type="Pfam" id="PF22564">
    <property type="entry name" value="HAAS"/>
    <property type="match status" value="1"/>
</dbReference>
<feature type="transmembrane region" description="Helical" evidence="1">
    <location>
        <begin position="118"/>
        <end position="145"/>
    </location>
</feature>
<gene>
    <name evidence="2" type="ORF">SAMN05216431_101177</name>
</gene>
<protein>
    <submittedName>
        <fullName evidence="2">Uncharacterized membrane protein</fullName>
    </submittedName>
</protein>
<dbReference type="Proteomes" id="UP000182089">
    <property type="component" value="Unassembled WGS sequence"/>
</dbReference>
<keyword evidence="1" id="KW-0812">Transmembrane</keyword>
<dbReference type="EMBL" id="FOCC01000001">
    <property type="protein sequence ID" value="SEM34815.1"/>
    <property type="molecule type" value="Genomic_DNA"/>
</dbReference>
<proteinExistence type="predicted"/>
<evidence type="ECO:0000313" key="2">
    <source>
        <dbReference type="EMBL" id="SEM34815.1"/>
    </source>
</evidence>
<evidence type="ECO:0000256" key="1">
    <source>
        <dbReference type="SAM" id="Phobius"/>
    </source>
</evidence>
<evidence type="ECO:0000313" key="3">
    <source>
        <dbReference type="Proteomes" id="UP000182089"/>
    </source>
</evidence>
<keyword evidence="1" id="KW-1133">Transmembrane helix</keyword>
<accession>A0ABY1A998</accession>
<keyword evidence="1" id="KW-0472">Membrane</keyword>
<feature type="transmembrane region" description="Helical" evidence="1">
    <location>
        <begin position="87"/>
        <end position="112"/>
    </location>
</feature>
<sequence>MDKENYLTELAEYLAALTPEERADVLEFYREFIDDANLNDTKAIEQRLGNPKRLSRKILADFSIKEVEMQKENNANQKASLKANSNMILKVILALLATPAALVVLATVFVGLTFFGSIGIGIISLICVLVLVGIVCLYIGFSVLLANLMAGIFYLGLGLLVLGGLMMALVLLYWIIKGVVQFTAQLSQKVYQRLVKRSN</sequence>
<reference evidence="2 3" key="1">
    <citation type="submission" date="2016-10" db="EMBL/GenBank/DDBJ databases">
        <authorList>
            <person name="Varghese N."/>
            <person name="Submissions S."/>
        </authorList>
    </citation>
    <scope>NUCLEOTIDE SEQUENCE [LARGE SCALE GENOMIC DNA]</scope>
    <source>
        <strain evidence="2 3">WC1T17</strain>
    </source>
</reference>
<comment type="caution">
    <text evidence="2">The sequence shown here is derived from an EMBL/GenBank/DDBJ whole genome shotgun (WGS) entry which is preliminary data.</text>
</comment>
<name>A0ABY1A998_9LACO</name>
<organism evidence="2 3">
    <name type="scientific">Ligilactobacillus ruminis</name>
    <dbReference type="NCBI Taxonomy" id="1623"/>
    <lineage>
        <taxon>Bacteria</taxon>
        <taxon>Bacillati</taxon>
        <taxon>Bacillota</taxon>
        <taxon>Bacilli</taxon>
        <taxon>Lactobacillales</taxon>
        <taxon>Lactobacillaceae</taxon>
        <taxon>Ligilactobacillus</taxon>
    </lineage>
</organism>